<reference evidence="8" key="2">
    <citation type="submission" date="2020-09" db="EMBL/GenBank/DDBJ databases">
        <authorList>
            <person name="Sun Q."/>
            <person name="Zhou Y."/>
        </authorList>
    </citation>
    <scope>NUCLEOTIDE SEQUENCE</scope>
    <source>
        <strain evidence="8">CGMCC 1.15454</strain>
    </source>
</reference>
<dbReference type="Pfam" id="PF14659">
    <property type="entry name" value="Phage_int_SAM_3"/>
    <property type="match status" value="1"/>
</dbReference>
<dbReference type="InterPro" id="IPR050090">
    <property type="entry name" value="Tyrosine_recombinase_XerCD"/>
</dbReference>
<dbReference type="Gene3D" id="1.10.443.10">
    <property type="entry name" value="Intergrase catalytic core"/>
    <property type="match status" value="1"/>
</dbReference>
<dbReference type="InterPro" id="IPR002104">
    <property type="entry name" value="Integrase_catalytic"/>
</dbReference>
<dbReference type="PANTHER" id="PTHR30349:SF64">
    <property type="entry name" value="PROPHAGE INTEGRASE INTD-RELATED"/>
    <property type="match status" value="1"/>
</dbReference>
<dbReference type="AlphaFoldDB" id="A0A9W5U0V9"/>
<dbReference type="InterPro" id="IPR010998">
    <property type="entry name" value="Integrase_recombinase_N"/>
</dbReference>
<dbReference type="PANTHER" id="PTHR30349">
    <property type="entry name" value="PHAGE INTEGRASE-RELATED"/>
    <property type="match status" value="1"/>
</dbReference>
<dbReference type="InterPro" id="IPR044068">
    <property type="entry name" value="CB"/>
</dbReference>
<dbReference type="CDD" id="cd01189">
    <property type="entry name" value="INT_ICEBs1_C_like"/>
    <property type="match status" value="1"/>
</dbReference>
<dbReference type="PROSITE" id="PS51898">
    <property type="entry name" value="TYR_RECOMBINASE"/>
    <property type="match status" value="1"/>
</dbReference>
<dbReference type="GO" id="GO:0003677">
    <property type="term" value="F:DNA binding"/>
    <property type="evidence" value="ECO:0007669"/>
    <property type="project" value="UniProtKB-UniRule"/>
</dbReference>
<gene>
    <name evidence="8" type="ORF">GCM10011409_35720</name>
</gene>
<evidence type="ECO:0000256" key="5">
    <source>
        <dbReference type="PROSITE-ProRule" id="PRU01248"/>
    </source>
</evidence>
<dbReference type="Proteomes" id="UP000621492">
    <property type="component" value="Unassembled WGS sequence"/>
</dbReference>
<sequence>MAKTKYSGVYQDGKGGFFYNIELGVDKVTGKRIQKKSRKDSNGKRFTSAREANKEATRIKNEYHMQNGYANYRLTFGEFMNSYYLPYYQSNVEESTWETRRHVLSEIRDRFFDKELREFDVLECEFYRTWLLKESGYSQNYAALVYGAFRQAMDYAVNLQFLDKNISKKTKSIPKGKSLVAYWTKEEFEKVISVIYTHNFYEHMCFVAIWLYYMTGVRVSEGLALYWNDVDFKKKKLRVHHTLQMKSQKDYKRKPYTKTEDGMRTITLDDDSLSILKNWKRVQSDHGIEDFILSYTGLPVYRSTIPRIIARYAKVAKVPKIQAKGLRHSHVSYLINEFNADILVVSKRLGHSSPEITLKHYAHLWSRNDEPIAKQMTGNVKFVPAKKTMINFNGNQNVKGDLIPYQNPAKSENNLNESCNSNDS</sequence>
<evidence type="ECO:0000313" key="9">
    <source>
        <dbReference type="Proteomes" id="UP000621492"/>
    </source>
</evidence>
<accession>A0A9W5U0V9</accession>
<dbReference type="SUPFAM" id="SSF56349">
    <property type="entry name" value="DNA breaking-rejoining enzymes"/>
    <property type="match status" value="1"/>
</dbReference>
<comment type="similarity">
    <text evidence="1">Belongs to the 'phage' integrase family.</text>
</comment>
<evidence type="ECO:0000256" key="2">
    <source>
        <dbReference type="ARBA" id="ARBA00022908"/>
    </source>
</evidence>
<dbReference type="Gene3D" id="1.10.150.130">
    <property type="match status" value="1"/>
</dbReference>
<reference evidence="8" key="1">
    <citation type="journal article" date="2014" name="Int. J. Syst. Evol. Microbiol.">
        <title>Complete genome sequence of Corynebacterium casei LMG S-19264T (=DSM 44701T), isolated from a smear-ripened cheese.</title>
        <authorList>
            <consortium name="US DOE Joint Genome Institute (JGI-PGF)"/>
            <person name="Walter F."/>
            <person name="Albersmeier A."/>
            <person name="Kalinowski J."/>
            <person name="Ruckert C."/>
        </authorList>
    </citation>
    <scope>NUCLEOTIDE SEQUENCE</scope>
    <source>
        <strain evidence="8">CGMCC 1.15454</strain>
    </source>
</reference>
<dbReference type="InterPro" id="IPR004107">
    <property type="entry name" value="Integrase_SAM-like_N"/>
</dbReference>
<dbReference type="PROSITE" id="PS51900">
    <property type="entry name" value="CB"/>
    <property type="match status" value="1"/>
</dbReference>
<keyword evidence="9" id="KW-1185">Reference proteome</keyword>
<evidence type="ECO:0000256" key="1">
    <source>
        <dbReference type="ARBA" id="ARBA00008857"/>
    </source>
</evidence>
<dbReference type="InterPro" id="IPR011010">
    <property type="entry name" value="DNA_brk_join_enz"/>
</dbReference>
<protein>
    <submittedName>
        <fullName evidence="8">Site-specific integrase</fullName>
    </submittedName>
</protein>
<evidence type="ECO:0000259" key="6">
    <source>
        <dbReference type="PROSITE" id="PS51898"/>
    </source>
</evidence>
<keyword evidence="2" id="KW-0229">DNA integration</keyword>
<proteinExistence type="inferred from homology"/>
<comment type="caution">
    <text evidence="8">The sequence shown here is derived from an EMBL/GenBank/DDBJ whole genome shotgun (WGS) entry which is preliminary data.</text>
</comment>
<evidence type="ECO:0000259" key="7">
    <source>
        <dbReference type="PROSITE" id="PS51900"/>
    </source>
</evidence>
<organism evidence="8 9">
    <name type="scientific">Lentibacillus populi</name>
    <dbReference type="NCBI Taxonomy" id="1827502"/>
    <lineage>
        <taxon>Bacteria</taxon>
        <taxon>Bacillati</taxon>
        <taxon>Bacillota</taxon>
        <taxon>Bacilli</taxon>
        <taxon>Bacillales</taxon>
        <taxon>Bacillaceae</taxon>
        <taxon>Lentibacillus</taxon>
    </lineage>
</organism>
<evidence type="ECO:0000313" key="8">
    <source>
        <dbReference type="EMBL" id="GGB54960.1"/>
    </source>
</evidence>
<dbReference type="RefSeq" id="WP_188725614.1">
    <property type="nucleotide sequence ID" value="NZ_BMJD01000038.1"/>
</dbReference>
<name>A0A9W5U0V9_9BACI</name>
<evidence type="ECO:0000256" key="4">
    <source>
        <dbReference type="ARBA" id="ARBA00023172"/>
    </source>
</evidence>
<feature type="domain" description="Tyr recombinase" evidence="6">
    <location>
        <begin position="178"/>
        <end position="377"/>
    </location>
</feature>
<keyword evidence="3 5" id="KW-0238">DNA-binding</keyword>
<dbReference type="Pfam" id="PF00589">
    <property type="entry name" value="Phage_integrase"/>
    <property type="match status" value="1"/>
</dbReference>
<evidence type="ECO:0000256" key="3">
    <source>
        <dbReference type="ARBA" id="ARBA00023125"/>
    </source>
</evidence>
<dbReference type="GO" id="GO:0006310">
    <property type="term" value="P:DNA recombination"/>
    <property type="evidence" value="ECO:0007669"/>
    <property type="project" value="UniProtKB-KW"/>
</dbReference>
<feature type="domain" description="Core-binding (CB)" evidence="7">
    <location>
        <begin position="75"/>
        <end position="157"/>
    </location>
</feature>
<dbReference type="GO" id="GO:0015074">
    <property type="term" value="P:DNA integration"/>
    <property type="evidence" value="ECO:0007669"/>
    <property type="project" value="InterPro"/>
</dbReference>
<dbReference type="EMBL" id="BMJD01000038">
    <property type="protein sequence ID" value="GGB54960.1"/>
    <property type="molecule type" value="Genomic_DNA"/>
</dbReference>
<dbReference type="InterPro" id="IPR013762">
    <property type="entry name" value="Integrase-like_cat_sf"/>
</dbReference>
<keyword evidence="4" id="KW-0233">DNA recombination</keyword>